<protein>
    <submittedName>
        <fullName evidence="2">Transposase</fullName>
    </submittedName>
</protein>
<proteinExistence type="predicted"/>
<feature type="domain" description="Transposase IS66 central" evidence="1">
    <location>
        <begin position="2"/>
        <end position="72"/>
    </location>
</feature>
<dbReference type="InterPro" id="IPR004291">
    <property type="entry name" value="Transposase_IS66_central"/>
</dbReference>
<sequence length="93" mass="11008">MAAIYNIEGSLSELPPEERQRQRELTIKPMVEAFFAWVKKNKRFVLPKSETGKGFEYLLTEIPKHMEDKNLEFLDNLLPWSDKLPQECRKANR</sequence>
<evidence type="ECO:0000313" key="2">
    <source>
        <dbReference type="EMBL" id="MSR91998.1"/>
    </source>
</evidence>
<dbReference type="Proteomes" id="UP000460287">
    <property type="component" value="Unassembled WGS sequence"/>
</dbReference>
<dbReference type="EMBL" id="VULX01000020">
    <property type="protein sequence ID" value="MSR91998.1"/>
    <property type="molecule type" value="Genomic_DNA"/>
</dbReference>
<organism evidence="2 3">
    <name type="scientific">Inconstantimicrobium porci</name>
    <dbReference type="NCBI Taxonomy" id="2652291"/>
    <lineage>
        <taxon>Bacteria</taxon>
        <taxon>Bacillati</taxon>
        <taxon>Bacillota</taxon>
        <taxon>Clostridia</taxon>
        <taxon>Eubacteriales</taxon>
        <taxon>Clostridiaceae</taxon>
        <taxon>Inconstantimicrobium</taxon>
    </lineage>
</organism>
<dbReference type="Pfam" id="PF03050">
    <property type="entry name" value="DDE_Tnp_IS66"/>
    <property type="match status" value="1"/>
</dbReference>
<accession>A0A7X2T2J1</accession>
<evidence type="ECO:0000259" key="1">
    <source>
        <dbReference type="Pfam" id="PF03050"/>
    </source>
</evidence>
<keyword evidence="3" id="KW-1185">Reference proteome</keyword>
<comment type="caution">
    <text evidence="2">The sequence shown here is derived from an EMBL/GenBank/DDBJ whole genome shotgun (WGS) entry which is preliminary data.</text>
</comment>
<evidence type="ECO:0000313" key="3">
    <source>
        <dbReference type="Proteomes" id="UP000460287"/>
    </source>
</evidence>
<gene>
    <name evidence="2" type="ORF">FYJ33_11485</name>
</gene>
<dbReference type="AlphaFoldDB" id="A0A7X2T2J1"/>
<reference evidence="2 3" key="1">
    <citation type="submission" date="2019-08" db="EMBL/GenBank/DDBJ databases">
        <title>In-depth cultivation of the pig gut microbiome towards novel bacterial diversity and tailored functional studies.</title>
        <authorList>
            <person name="Wylensek D."/>
            <person name="Hitch T.C.A."/>
            <person name="Clavel T."/>
        </authorList>
    </citation>
    <scope>NUCLEOTIDE SEQUENCE [LARGE SCALE GENOMIC DNA]</scope>
    <source>
        <strain evidence="2 3">WCA-383-APC-5B</strain>
    </source>
</reference>
<name>A0A7X2T2J1_9CLOT</name>